<evidence type="ECO:0000313" key="12">
    <source>
        <dbReference type="EMBL" id="PRW65386.1"/>
    </source>
</evidence>
<dbReference type="Pfam" id="PF02277">
    <property type="entry name" value="DBI_PRT"/>
    <property type="match status" value="1"/>
</dbReference>
<keyword evidence="6 11" id="KW-0169">Cobalamin biosynthesis</keyword>
<dbReference type="FunCoup" id="A0A2T0H205">
    <property type="interactions" value="113"/>
</dbReference>
<evidence type="ECO:0000256" key="4">
    <source>
        <dbReference type="ARBA" id="ARBA00011991"/>
    </source>
</evidence>
<proteinExistence type="inferred from homology"/>
<gene>
    <name evidence="11 12" type="primary">cobT</name>
    <name evidence="12" type="ORF">CEP50_00105</name>
</gene>
<keyword evidence="13" id="KW-1185">Reference proteome</keyword>
<evidence type="ECO:0000256" key="5">
    <source>
        <dbReference type="ARBA" id="ARBA00015486"/>
    </source>
</evidence>
<dbReference type="Gene3D" id="1.10.1610.10">
    <property type="match status" value="1"/>
</dbReference>
<evidence type="ECO:0000313" key="13">
    <source>
        <dbReference type="Proteomes" id="UP000239352"/>
    </source>
</evidence>
<evidence type="ECO:0000256" key="2">
    <source>
        <dbReference type="ARBA" id="ARBA00005049"/>
    </source>
</evidence>
<evidence type="ECO:0000256" key="6">
    <source>
        <dbReference type="ARBA" id="ARBA00022573"/>
    </source>
</evidence>
<dbReference type="AlphaFoldDB" id="A0A2T0H205"/>
<organism evidence="12 13">
    <name type="scientific">Actinopolyspora mortivallis</name>
    <dbReference type="NCBI Taxonomy" id="33906"/>
    <lineage>
        <taxon>Bacteria</taxon>
        <taxon>Bacillati</taxon>
        <taxon>Actinomycetota</taxon>
        <taxon>Actinomycetes</taxon>
        <taxon>Actinopolysporales</taxon>
        <taxon>Actinopolysporaceae</taxon>
        <taxon>Actinopolyspora</taxon>
    </lineage>
</organism>
<dbReference type="PANTHER" id="PTHR43463:SF1">
    <property type="entry name" value="NICOTINATE-NUCLEOTIDE--DIMETHYLBENZIMIDAZOLE PHOSPHORIBOSYLTRANSFERASE"/>
    <property type="match status" value="1"/>
</dbReference>
<dbReference type="HAMAP" id="MF_00230">
    <property type="entry name" value="CobT"/>
    <property type="match status" value="1"/>
</dbReference>
<dbReference type="SUPFAM" id="SSF52733">
    <property type="entry name" value="Nicotinate mononucleotide:5,6-dimethylbenzimidazole phosphoribosyltransferase (CobT)"/>
    <property type="match status" value="1"/>
</dbReference>
<dbReference type="NCBIfam" id="TIGR03160">
    <property type="entry name" value="cobT_DBIPRT"/>
    <property type="match status" value="1"/>
</dbReference>
<feature type="active site" description="Proton acceptor" evidence="11">
    <location>
        <position position="308"/>
    </location>
</feature>
<dbReference type="InterPro" id="IPR023195">
    <property type="entry name" value="Nict_dMeBzImd_PRibTrfase_N"/>
</dbReference>
<dbReference type="STRING" id="1050202.GCA_000384035_00877"/>
<dbReference type="EMBL" id="PVSR01000001">
    <property type="protein sequence ID" value="PRW65386.1"/>
    <property type="molecule type" value="Genomic_DNA"/>
</dbReference>
<accession>A0A2T0H205</accession>
<dbReference type="InterPro" id="IPR017846">
    <property type="entry name" value="Nict_dMeBzImd_PRibTrfase_bact"/>
</dbReference>
<evidence type="ECO:0000256" key="11">
    <source>
        <dbReference type="HAMAP-Rule" id="MF_00230"/>
    </source>
</evidence>
<keyword evidence="7 11" id="KW-0328">Glycosyltransferase</keyword>
<dbReference type="NCBIfam" id="NF000996">
    <property type="entry name" value="PRK00105.1"/>
    <property type="match status" value="1"/>
</dbReference>
<dbReference type="UniPathway" id="UPA00061">
    <property type="reaction ID" value="UER00516"/>
</dbReference>
<comment type="function">
    <text evidence="1 11">Catalyzes the synthesis of alpha-ribazole-5'-phosphate from nicotinate mononucleotide (NAMN) and 5,6-dimethylbenzimidazole (DMB).</text>
</comment>
<reference evidence="12 13" key="1">
    <citation type="submission" date="2018-03" db="EMBL/GenBank/DDBJ databases">
        <title>Actinopolyspora mortivallis from Sahara, screening for active biomolecules.</title>
        <authorList>
            <person name="Selama O."/>
            <person name="Wellington E.M.H."/>
            <person name="Hacene H."/>
        </authorList>
    </citation>
    <scope>NUCLEOTIDE SEQUENCE [LARGE SCALE GENOMIC DNA]</scope>
    <source>
        <strain evidence="12 13">M5A</strain>
    </source>
</reference>
<protein>
    <recommendedName>
        <fullName evidence="5 11">Nicotinate-nucleotide--dimethylbenzimidazole phosphoribosyltransferase</fullName>
        <shortName evidence="11">NN:DBI PRT</shortName>
        <ecNumber evidence="4 11">2.4.2.21</ecNumber>
    </recommendedName>
    <alternativeName>
        <fullName evidence="9 11">N(1)-alpha-phosphoribosyltransferase</fullName>
    </alternativeName>
</protein>
<dbReference type="Proteomes" id="UP000239352">
    <property type="component" value="Unassembled WGS sequence"/>
</dbReference>
<dbReference type="InterPro" id="IPR003200">
    <property type="entry name" value="Nict_dMeBzImd_PRibTrfase"/>
</dbReference>
<comment type="pathway">
    <text evidence="2 11">Nucleoside biosynthesis; alpha-ribazole biosynthesis; alpha-ribazole from 5,6-dimethylbenzimidazole: step 1/2.</text>
</comment>
<keyword evidence="8 11" id="KW-0808">Transferase</keyword>
<evidence type="ECO:0000256" key="3">
    <source>
        <dbReference type="ARBA" id="ARBA00007110"/>
    </source>
</evidence>
<dbReference type="InParanoid" id="A0A2T0H205"/>
<name>A0A2T0H205_ACTMO</name>
<evidence type="ECO:0000256" key="8">
    <source>
        <dbReference type="ARBA" id="ARBA00022679"/>
    </source>
</evidence>
<evidence type="ECO:0000256" key="10">
    <source>
        <dbReference type="ARBA" id="ARBA00047340"/>
    </source>
</evidence>
<dbReference type="GO" id="GO:0009236">
    <property type="term" value="P:cobalamin biosynthetic process"/>
    <property type="evidence" value="ECO:0007669"/>
    <property type="project" value="UniProtKB-UniRule"/>
</dbReference>
<dbReference type="GO" id="GO:0008939">
    <property type="term" value="F:nicotinate-nucleotide-dimethylbenzimidazole phosphoribosyltransferase activity"/>
    <property type="evidence" value="ECO:0007669"/>
    <property type="project" value="UniProtKB-UniRule"/>
</dbReference>
<evidence type="ECO:0000256" key="1">
    <source>
        <dbReference type="ARBA" id="ARBA00002197"/>
    </source>
</evidence>
<dbReference type="CDD" id="cd02439">
    <property type="entry name" value="DMB-PRT_CobT"/>
    <property type="match status" value="1"/>
</dbReference>
<dbReference type="FunFam" id="3.40.50.10210:FF:000001">
    <property type="entry name" value="Nicotinate-nucleotide--dimethylbenzimidazole phosphoribosyltransferase"/>
    <property type="match status" value="1"/>
</dbReference>
<dbReference type="EC" id="2.4.2.21" evidence="4 11"/>
<comment type="caution">
    <text evidence="12">The sequence shown here is derived from an EMBL/GenBank/DDBJ whole genome shotgun (WGS) entry which is preliminary data.</text>
</comment>
<dbReference type="Gene3D" id="3.40.50.10210">
    <property type="match status" value="1"/>
</dbReference>
<comment type="catalytic activity">
    <reaction evidence="10 11">
        <text>5,6-dimethylbenzimidazole + nicotinate beta-D-ribonucleotide = alpha-ribazole 5'-phosphate + nicotinate + H(+)</text>
        <dbReference type="Rhea" id="RHEA:11196"/>
        <dbReference type="ChEBI" id="CHEBI:15378"/>
        <dbReference type="ChEBI" id="CHEBI:15890"/>
        <dbReference type="ChEBI" id="CHEBI:32544"/>
        <dbReference type="ChEBI" id="CHEBI:57502"/>
        <dbReference type="ChEBI" id="CHEBI:57918"/>
        <dbReference type="EC" id="2.4.2.21"/>
    </reaction>
</comment>
<comment type="similarity">
    <text evidence="3 11">Belongs to the CobT family.</text>
</comment>
<sequence length="355" mass="36048">MVPQPDEQAHRQAIARHGELTKPAGSLGRLEELGVWVAARQGVCPPRPFARPRVVVFAGDHGVADDGVSAYPKEVTAQMVANIRSGGAAVNALAANAGASVRVVDMAVDGTTAEAVSAHKVRRSSGALHTEDALTPEQARSAVLAGRTLADEEIDAGADLLVAGDMGIGNTTPAAVLTAALTSSEPVAVVGRGTGIDDAAWMRKTAAVRDGLRRARRVAHDPLALLRTAGGADLAAMAGFLARASARGTPVILDGMVVGAAALVAEELAPGAVRWWLAGHRSVEPAASIVLDQLDLRPVLDLDMRLGEGSGAVTALPVVNAAVRVLAEMSTFAQAGIQGPTADEAVGPVASGSGD</sequence>
<evidence type="ECO:0000256" key="7">
    <source>
        <dbReference type="ARBA" id="ARBA00022676"/>
    </source>
</evidence>
<evidence type="ECO:0000256" key="9">
    <source>
        <dbReference type="ARBA" id="ARBA00030686"/>
    </source>
</evidence>
<dbReference type="InterPro" id="IPR036087">
    <property type="entry name" value="Nict_dMeBzImd_PRibTrfase_sf"/>
</dbReference>
<dbReference type="PANTHER" id="PTHR43463">
    <property type="entry name" value="NICOTINATE-NUCLEOTIDE--DIMETHYLBENZIMIDAZOLE PHOSPHORIBOSYLTRANSFERASE"/>
    <property type="match status" value="1"/>
</dbReference>